<gene>
    <name evidence="1" type="ORF">H0H81_006385</name>
</gene>
<keyword evidence="2" id="KW-1185">Reference proteome</keyword>
<comment type="caution">
    <text evidence="1">The sequence shown here is derived from an EMBL/GenBank/DDBJ whole genome shotgun (WGS) entry which is preliminary data.</text>
</comment>
<dbReference type="EMBL" id="JABCKI010005878">
    <property type="protein sequence ID" value="KAG5636918.1"/>
    <property type="molecule type" value="Genomic_DNA"/>
</dbReference>
<reference evidence="1" key="1">
    <citation type="submission" date="2021-02" db="EMBL/GenBank/DDBJ databases">
        <authorList>
            <person name="Nieuwenhuis M."/>
            <person name="Van De Peppel L.J.J."/>
        </authorList>
    </citation>
    <scope>NUCLEOTIDE SEQUENCE</scope>
    <source>
        <strain evidence="1">D49</strain>
    </source>
</reference>
<protein>
    <submittedName>
        <fullName evidence="1">Uncharacterized protein</fullName>
    </submittedName>
</protein>
<evidence type="ECO:0000313" key="2">
    <source>
        <dbReference type="Proteomes" id="UP000717328"/>
    </source>
</evidence>
<proteinExistence type="predicted"/>
<dbReference type="AlphaFoldDB" id="A0A9P7FV90"/>
<reference evidence="1" key="2">
    <citation type="submission" date="2021-10" db="EMBL/GenBank/DDBJ databases">
        <title>Phylogenomics reveals ancestral predisposition of the termite-cultivated fungus Termitomyces towards a domesticated lifestyle.</title>
        <authorList>
            <person name="Auxier B."/>
            <person name="Grum-Grzhimaylo A."/>
            <person name="Cardenas M.E."/>
            <person name="Lodge J.D."/>
            <person name="Laessoe T."/>
            <person name="Pedersen O."/>
            <person name="Smith M.E."/>
            <person name="Kuyper T.W."/>
            <person name="Franco-Molano E.A."/>
            <person name="Baroni T.J."/>
            <person name="Aanen D.K."/>
        </authorList>
    </citation>
    <scope>NUCLEOTIDE SEQUENCE</scope>
    <source>
        <strain evidence="1">D49</strain>
    </source>
</reference>
<dbReference type="Proteomes" id="UP000717328">
    <property type="component" value="Unassembled WGS sequence"/>
</dbReference>
<organism evidence="1 2">
    <name type="scientific">Sphagnurus paluster</name>
    <dbReference type="NCBI Taxonomy" id="117069"/>
    <lineage>
        <taxon>Eukaryota</taxon>
        <taxon>Fungi</taxon>
        <taxon>Dikarya</taxon>
        <taxon>Basidiomycota</taxon>
        <taxon>Agaricomycotina</taxon>
        <taxon>Agaricomycetes</taxon>
        <taxon>Agaricomycetidae</taxon>
        <taxon>Agaricales</taxon>
        <taxon>Tricholomatineae</taxon>
        <taxon>Lyophyllaceae</taxon>
        <taxon>Sphagnurus</taxon>
    </lineage>
</organism>
<dbReference type="OrthoDB" id="37659at2759"/>
<name>A0A9P7FV90_9AGAR</name>
<accession>A0A9P7FV90</accession>
<sequence>MGLHAPAKRFIHTTMSEHLPNMGRPAGTHEPPGVEHLYRDTAAALPVLLLTWDDPAAPLPARHRHWAIAWHVGVASSGDGVYRQLAVVRENGPRGLLAHLTNWGPKTKIVCERTRSVVIQTLGYQQRLWLERVAAAEPVVPPNGMWNGQDWIVSVLVKAVREGVVDREKVRLVLAQAGWTVPLPV</sequence>
<evidence type="ECO:0000313" key="1">
    <source>
        <dbReference type="EMBL" id="KAG5636918.1"/>
    </source>
</evidence>